<evidence type="ECO:0000256" key="5">
    <source>
        <dbReference type="ARBA" id="ARBA00022989"/>
    </source>
</evidence>
<dbReference type="AlphaFoldDB" id="A0A560FNG9"/>
<dbReference type="RefSeq" id="WP_145618903.1">
    <property type="nucleotide sequence ID" value="NZ_VITO01000014.1"/>
</dbReference>
<dbReference type="PANTHER" id="PTHR43738:SF1">
    <property type="entry name" value="HEMIN TRANSPORT SYSTEM PERMEASE PROTEIN HRTB-RELATED"/>
    <property type="match status" value="1"/>
</dbReference>
<evidence type="ECO:0000256" key="7">
    <source>
        <dbReference type="SAM" id="Phobius"/>
    </source>
</evidence>
<keyword evidence="3" id="KW-1003">Cell membrane</keyword>
<name>A0A560FNG9_9PROT</name>
<keyword evidence="5 7" id="KW-1133">Transmembrane helix</keyword>
<evidence type="ECO:0000256" key="4">
    <source>
        <dbReference type="ARBA" id="ARBA00022692"/>
    </source>
</evidence>
<evidence type="ECO:0000256" key="1">
    <source>
        <dbReference type="ARBA" id="ARBA00004651"/>
    </source>
</evidence>
<keyword evidence="11" id="KW-1185">Reference proteome</keyword>
<feature type="transmembrane region" description="Helical" evidence="7">
    <location>
        <begin position="299"/>
        <end position="329"/>
    </location>
</feature>
<feature type="transmembrane region" description="Helical" evidence="7">
    <location>
        <begin position="256"/>
        <end position="279"/>
    </location>
</feature>
<evidence type="ECO:0000313" key="11">
    <source>
        <dbReference type="Proteomes" id="UP000316545"/>
    </source>
</evidence>
<comment type="subcellular location">
    <subcellularLocation>
        <location evidence="1">Cell membrane</location>
        <topology evidence="1">Multi-pass membrane protein</topology>
    </subcellularLocation>
</comment>
<dbReference type="PANTHER" id="PTHR43738">
    <property type="entry name" value="ABC TRANSPORTER, MEMBRANE PROTEIN"/>
    <property type="match status" value="1"/>
</dbReference>
<evidence type="ECO:0000256" key="2">
    <source>
        <dbReference type="ARBA" id="ARBA00022448"/>
    </source>
</evidence>
<accession>A0A560FNG9</accession>
<dbReference type="EMBL" id="VITO01000014">
    <property type="protein sequence ID" value="TWB23158.1"/>
    <property type="molecule type" value="Genomic_DNA"/>
</dbReference>
<evidence type="ECO:0000259" key="8">
    <source>
        <dbReference type="Pfam" id="PF02687"/>
    </source>
</evidence>
<protein>
    <submittedName>
        <fullName evidence="10">Putative ABC transport system permease protein</fullName>
    </submittedName>
</protein>
<reference evidence="10 11" key="1">
    <citation type="submission" date="2019-06" db="EMBL/GenBank/DDBJ databases">
        <title>Genomic Encyclopedia of Type Strains, Phase IV (KMG-V): Genome sequencing to study the core and pangenomes of soil and plant-associated prokaryotes.</title>
        <authorList>
            <person name="Whitman W."/>
        </authorList>
    </citation>
    <scope>NUCLEOTIDE SEQUENCE [LARGE SCALE GENOMIC DNA]</scope>
    <source>
        <strain evidence="10 11">BR 11865</strain>
    </source>
</reference>
<dbReference type="Pfam" id="PF02687">
    <property type="entry name" value="FtsX"/>
    <property type="match status" value="1"/>
</dbReference>
<evidence type="ECO:0000259" key="9">
    <source>
        <dbReference type="Pfam" id="PF12704"/>
    </source>
</evidence>
<proteinExistence type="predicted"/>
<evidence type="ECO:0000313" key="10">
    <source>
        <dbReference type="EMBL" id="TWB23158.1"/>
    </source>
</evidence>
<keyword evidence="4 7" id="KW-0812">Transmembrane</keyword>
<feature type="transmembrane region" description="Helical" evidence="7">
    <location>
        <begin position="336"/>
        <end position="358"/>
    </location>
</feature>
<comment type="caution">
    <text evidence="10">The sequence shown here is derived from an EMBL/GenBank/DDBJ whole genome shotgun (WGS) entry which is preliminary data.</text>
</comment>
<dbReference type="InterPro" id="IPR051125">
    <property type="entry name" value="ABC-4/HrtB_transporter"/>
</dbReference>
<dbReference type="InterPro" id="IPR003838">
    <property type="entry name" value="ABC3_permease_C"/>
</dbReference>
<dbReference type="GO" id="GO:0005886">
    <property type="term" value="C:plasma membrane"/>
    <property type="evidence" value="ECO:0007669"/>
    <property type="project" value="UniProtKB-SubCell"/>
</dbReference>
<dbReference type="InterPro" id="IPR025857">
    <property type="entry name" value="MacB_PCD"/>
</dbReference>
<keyword evidence="6 7" id="KW-0472">Membrane</keyword>
<evidence type="ECO:0000256" key="3">
    <source>
        <dbReference type="ARBA" id="ARBA00022475"/>
    </source>
</evidence>
<feature type="domain" description="MacB-like periplasmic core" evidence="9">
    <location>
        <begin position="22"/>
        <end position="220"/>
    </location>
</feature>
<feature type="transmembrane region" description="Helical" evidence="7">
    <location>
        <begin position="20"/>
        <end position="44"/>
    </location>
</feature>
<dbReference type="Proteomes" id="UP000316545">
    <property type="component" value="Unassembled WGS sequence"/>
</dbReference>
<organism evidence="10 11">
    <name type="scientific">Nitrospirillum amazonense</name>
    <dbReference type="NCBI Taxonomy" id="28077"/>
    <lineage>
        <taxon>Bacteria</taxon>
        <taxon>Pseudomonadati</taxon>
        <taxon>Pseudomonadota</taxon>
        <taxon>Alphaproteobacteria</taxon>
        <taxon>Rhodospirillales</taxon>
        <taxon>Azospirillaceae</taxon>
        <taxon>Nitrospirillum</taxon>
    </lineage>
</organism>
<feature type="domain" description="ABC3 transporter permease C-terminal" evidence="8">
    <location>
        <begin position="259"/>
        <end position="372"/>
    </location>
</feature>
<evidence type="ECO:0000256" key="6">
    <source>
        <dbReference type="ARBA" id="ARBA00023136"/>
    </source>
</evidence>
<sequence length="378" mass="41051">MLGIFKIAYKLLVNDRAKFAALLVGITFAVFLMIQMTSLFSGVLSRSSATVINIGATMWVMDPAVQTVANSIPMPDYVLDEVRSIPGVKYAVPLYSGGALAKLRDGTYQFVTVMGLDDGTLFGRPRLIDGNIQDIFAENGFIVIKDAEFAKLENPTIGTEFELNDHRVKIVGIGEVATSGLFGVPTLYTTYNRALQYLPNTRFTASYILVEPKTASDAAVIAGRVHAMGYLALTKDQFIDKIAAFYTFRTGLGTNILLMTVISFIVGLSISGQTFYTFIIENLEKFGALKAIGAKSRELVAMILFQAAFTALTGYGLGIGLCAVMIWLARLRIPDYAAVITFPNIGLAFAMVVVIAGISSYVGVRKVLTIEPFDIFRG</sequence>
<dbReference type="Pfam" id="PF12704">
    <property type="entry name" value="MacB_PCD"/>
    <property type="match status" value="1"/>
</dbReference>
<keyword evidence="2" id="KW-0813">Transport</keyword>
<gene>
    <name evidence="10" type="ORF">FBZ88_11481</name>
</gene>